<dbReference type="OrthoDB" id="9799345at2"/>
<evidence type="ECO:0000256" key="3">
    <source>
        <dbReference type="ARBA" id="ARBA00023163"/>
    </source>
</evidence>
<dbReference type="Proteomes" id="UP000249915">
    <property type="component" value="Unassembled WGS sequence"/>
</dbReference>
<dbReference type="Pfam" id="PF14525">
    <property type="entry name" value="AraC_binding_2"/>
    <property type="match status" value="1"/>
</dbReference>
<evidence type="ECO:0000313" key="4">
    <source>
        <dbReference type="EMBL" id="PXY22736.1"/>
    </source>
</evidence>
<keyword evidence="1" id="KW-0805">Transcription regulation</keyword>
<evidence type="ECO:0000256" key="2">
    <source>
        <dbReference type="ARBA" id="ARBA00023125"/>
    </source>
</evidence>
<dbReference type="GO" id="GO:0003700">
    <property type="term" value="F:DNA-binding transcription factor activity"/>
    <property type="evidence" value="ECO:0007669"/>
    <property type="project" value="InterPro"/>
</dbReference>
<dbReference type="Gene3D" id="1.10.10.60">
    <property type="entry name" value="Homeodomain-like"/>
    <property type="match status" value="1"/>
</dbReference>
<keyword evidence="2" id="KW-0238">DNA-binding</keyword>
<keyword evidence="5" id="KW-1185">Reference proteome</keyword>
<dbReference type="SMART" id="SM00342">
    <property type="entry name" value="HTH_ARAC"/>
    <property type="match status" value="1"/>
</dbReference>
<proteinExistence type="predicted"/>
<dbReference type="InterPro" id="IPR050204">
    <property type="entry name" value="AraC_XylS_family_regulators"/>
</dbReference>
<dbReference type="EMBL" id="MASW01000005">
    <property type="protein sequence ID" value="PXY22736.1"/>
    <property type="molecule type" value="Genomic_DNA"/>
</dbReference>
<evidence type="ECO:0000256" key="1">
    <source>
        <dbReference type="ARBA" id="ARBA00023015"/>
    </source>
</evidence>
<dbReference type="PANTHER" id="PTHR46796:SF6">
    <property type="entry name" value="ARAC SUBFAMILY"/>
    <property type="match status" value="1"/>
</dbReference>
<gene>
    <name evidence="4" type="ORF">BAY60_23325</name>
</gene>
<reference evidence="4 5" key="1">
    <citation type="submission" date="2016-07" db="EMBL/GenBank/DDBJ databases">
        <title>Draft genome sequence of Prauserella muralis DSM 45305, isolated from a mould-covered wall in an indoor environment.</title>
        <authorList>
            <person name="Ruckert C."/>
            <person name="Albersmeier A."/>
            <person name="Jiang C.-L."/>
            <person name="Jiang Y."/>
            <person name="Kalinowski J."/>
            <person name="Schneider O."/>
            <person name="Winkler A."/>
            <person name="Zotchev S.B."/>
        </authorList>
    </citation>
    <scope>NUCLEOTIDE SEQUENCE [LARGE SCALE GENOMIC DNA]</scope>
    <source>
        <strain evidence="4 5">DSM 45305</strain>
    </source>
</reference>
<protein>
    <submittedName>
        <fullName evidence="4">Uncharacterized protein</fullName>
    </submittedName>
</protein>
<dbReference type="AlphaFoldDB" id="A0A2V4APV5"/>
<dbReference type="PROSITE" id="PS01124">
    <property type="entry name" value="HTH_ARAC_FAMILY_2"/>
    <property type="match status" value="1"/>
</dbReference>
<organism evidence="4 5">
    <name type="scientific">Prauserella muralis</name>
    <dbReference type="NCBI Taxonomy" id="588067"/>
    <lineage>
        <taxon>Bacteria</taxon>
        <taxon>Bacillati</taxon>
        <taxon>Actinomycetota</taxon>
        <taxon>Actinomycetes</taxon>
        <taxon>Pseudonocardiales</taxon>
        <taxon>Pseudonocardiaceae</taxon>
        <taxon>Prauserella</taxon>
    </lineage>
</organism>
<dbReference type="PANTHER" id="PTHR46796">
    <property type="entry name" value="HTH-TYPE TRANSCRIPTIONAL ACTIVATOR RHAS-RELATED"/>
    <property type="match status" value="1"/>
</dbReference>
<comment type="caution">
    <text evidence="4">The sequence shown here is derived from an EMBL/GenBank/DDBJ whole genome shotgun (WGS) entry which is preliminary data.</text>
</comment>
<evidence type="ECO:0000313" key="5">
    <source>
        <dbReference type="Proteomes" id="UP000249915"/>
    </source>
</evidence>
<keyword evidence="3" id="KW-0804">Transcription</keyword>
<dbReference type="InterPro" id="IPR018060">
    <property type="entry name" value="HTH_AraC"/>
</dbReference>
<dbReference type="InterPro" id="IPR035418">
    <property type="entry name" value="AraC-bd_2"/>
</dbReference>
<dbReference type="GO" id="GO:0043565">
    <property type="term" value="F:sequence-specific DNA binding"/>
    <property type="evidence" value="ECO:0007669"/>
    <property type="project" value="InterPro"/>
</dbReference>
<accession>A0A2V4APV5</accession>
<sequence>MTSVSVDEHVASFEASASTAFAPLRIRPLGPGPFTGALRAATAGDVVVTRIRCGPCRVQRLPSLITSADPDLVKVTVLTAGRGEVEQDGRRCVLGPGDLVNYATDRPYQLTFTEPYDTTVVAVPKSRLGAHADTLARRTAMAVPTSHGVQRVVGGFFRTLTDVLPGDGGMFTGDATHHLTDALVSMVLSELTTLRPEPGDDLADRVLAHCLARLSDPDLTVESVARAHQVSVRYLHKVFRARELTLSAWIRRQRLARIRRDLADPALADRTTAAIAARWGLLDATHLSRALKAEFGQTAAEIRRAAR</sequence>
<dbReference type="Pfam" id="PF12833">
    <property type="entry name" value="HTH_18"/>
    <property type="match status" value="1"/>
</dbReference>
<name>A0A2V4APV5_9PSEU</name>
<dbReference type="RefSeq" id="WP_112283340.1">
    <property type="nucleotide sequence ID" value="NZ_MASW01000005.1"/>
</dbReference>